<comment type="caution">
    <text evidence="2">The sequence shown here is derived from an EMBL/GenBank/DDBJ whole genome shotgun (WGS) entry which is preliminary data.</text>
</comment>
<keyword evidence="1" id="KW-0732">Signal</keyword>
<dbReference type="AlphaFoldDB" id="A0A3A8AF59"/>
<proteinExistence type="predicted"/>
<keyword evidence="3" id="KW-1185">Reference proteome</keyword>
<evidence type="ECO:0000313" key="2">
    <source>
        <dbReference type="EMBL" id="RKF07699.1"/>
    </source>
</evidence>
<dbReference type="Proteomes" id="UP000246132">
    <property type="component" value="Unassembled WGS sequence"/>
</dbReference>
<feature type="chain" id="PRO_5018627156" description="DUF2946 domain-containing protein" evidence="1">
    <location>
        <begin position="19"/>
        <end position="112"/>
    </location>
</feature>
<sequence>MKRVLSMIVMLALVAAMAVPGTTLDGASGFKADAAGHGQLTELSLADMLADCCGVEDSKMHHAMGGCAMDCGNAVPSIIGFLAETDADLRITRSGAAPDGIALPQFRPPIAA</sequence>
<evidence type="ECO:0000256" key="1">
    <source>
        <dbReference type="SAM" id="SignalP"/>
    </source>
</evidence>
<protein>
    <recommendedName>
        <fullName evidence="4">DUF2946 domain-containing protein</fullName>
    </recommendedName>
</protein>
<reference evidence="2 3" key="1">
    <citation type="journal article" date="2018" name="Int. J. Syst. Bacteriol.">
        <title>Oceaniradius stylonemae gen. nov., sp. nov., isolated from a red alga, Stylonema cornu-cervi.</title>
        <authorList>
            <person name="Jeong S."/>
        </authorList>
    </citation>
    <scope>NUCLEOTIDE SEQUENCE [LARGE SCALE GENOMIC DNA]</scope>
    <source>
        <strain evidence="2 3">StC1</strain>
    </source>
</reference>
<organism evidence="2 3">
    <name type="scientific">Oceaniradius stylonematis</name>
    <dbReference type="NCBI Taxonomy" id="2184161"/>
    <lineage>
        <taxon>Bacteria</taxon>
        <taxon>Pseudomonadati</taxon>
        <taxon>Pseudomonadota</taxon>
        <taxon>Alphaproteobacteria</taxon>
        <taxon>Hyphomicrobiales</taxon>
        <taxon>Ahrensiaceae</taxon>
        <taxon>Oceaniradius</taxon>
    </lineage>
</organism>
<feature type="signal peptide" evidence="1">
    <location>
        <begin position="1"/>
        <end position="18"/>
    </location>
</feature>
<gene>
    <name evidence="2" type="ORF">DEM25_008050</name>
</gene>
<name>A0A3A8AF59_9HYPH</name>
<dbReference type="EMBL" id="QFWV02000004">
    <property type="protein sequence ID" value="RKF07699.1"/>
    <property type="molecule type" value="Genomic_DNA"/>
</dbReference>
<evidence type="ECO:0000313" key="3">
    <source>
        <dbReference type="Proteomes" id="UP000246132"/>
    </source>
</evidence>
<evidence type="ECO:0008006" key="4">
    <source>
        <dbReference type="Google" id="ProtNLM"/>
    </source>
</evidence>
<accession>A0A3A8AF59</accession>